<feature type="region of interest" description="Disordered" evidence="1">
    <location>
        <begin position="27"/>
        <end position="57"/>
    </location>
</feature>
<reference evidence="2" key="1">
    <citation type="journal article" date="2014" name="Front. Microbiol.">
        <title>High frequency of phylogenetically diverse reductive dehalogenase-homologous genes in deep subseafloor sedimentary metagenomes.</title>
        <authorList>
            <person name="Kawai M."/>
            <person name="Futagami T."/>
            <person name="Toyoda A."/>
            <person name="Takaki Y."/>
            <person name="Nishi S."/>
            <person name="Hori S."/>
            <person name="Arai W."/>
            <person name="Tsubouchi T."/>
            <person name="Morono Y."/>
            <person name="Uchiyama I."/>
            <person name="Ito T."/>
            <person name="Fujiyama A."/>
            <person name="Inagaki F."/>
            <person name="Takami H."/>
        </authorList>
    </citation>
    <scope>NUCLEOTIDE SEQUENCE</scope>
    <source>
        <strain evidence="2">Expedition CK06-06</strain>
    </source>
</reference>
<feature type="compositionally biased region" description="Low complexity" evidence="1">
    <location>
        <begin position="38"/>
        <end position="48"/>
    </location>
</feature>
<evidence type="ECO:0000256" key="1">
    <source>
        <dbReference type="SAM" id="MobiDB-lite"/>
    </source>
</evidence>
<comment type="caution">
    <text evidence="2">The sequence shown here is derived from an EMBL/GenBank/DDBJ whole genome shotgun (WGS) entry which is preliminary data.</text>
</comment>
<feature type="non-terminal residue" evidence="2">
    <location>
        <position position="1"/>
    </location>
</feature>
<evidence type="ECO:0000313" key="2">
    <source>
        <dbReference type="EMBL" id="GAG42142.1"/>
    </source>
</evidence>
<organism evidence="2">
    <name type="scientific">marine sediment metagenome</name>
    <dbReference type="NCBI Taxonomy" id="412755"/>
    <lineage>
        <taxon>unclassified sequences</taxon>
        <taxon>metagenomes</taxon>
        <taxon>ecological metagenomes</taxon>
    </lineage>
</organism>
<dbReference type="EMBL" id="BARS01057576">
    <property type="protein sequence ID" value="GAG42142.1"/>
    <property type="molecule type" value="Genomic_DNA"/>
</dbReference>
<gene>
    <name evidence="2" type="ORF">S01H1_84364</name>
</gene>
<sequence>EWVARRELGLVAPGETGIIVQSAAIPVPSGGEAEEEQGSQPEQGAQQGRWWEDVIGR</sequence>
<proteinExistence type="predicted"/>
<name>X0Y487_9ZZZZ</name>
<dbReference type="AlphaFoldDB" id="X0Y487"/>
<accession>X0Y487</accession>
<protein>
    <submittedName>
        <fullName evidence="2">Uncharacterized protein</fullName>
    </submittedName>
</protein>